<evidence type="ECO:0000256" key="4">
    <source>
        <dbReference type="ARBA" id="ARBA00022741"/>
    </source>
</evidence>
<comment type="similarity">
    <text evidence="14">Belongs to the protein kinase superfamily. Ser/Thr protein kinase family. Aurora subfamily.</text>
</comment>
<dbReference type="Gene3D" id="1.10.510.10">
    <property type="entry name" value="Transferase(Phosphotransferase) domain 1"/>
    <property type="match status" value="1"/>
</dbReference>
<keyword evidence="3 14" id="KW-0808">Transferase</keyword>
<dbReference type="InterPro" id="IPR000719">
    <property type="entry name" value="Prot_kinase_dom"/>
</dbReference>
<feature type="active site" description="Proton acceptor" evidence="9">
    <location>
        <position position="145"/>
    </location>
</feature>
<feature type="cross-link" description="Glycyl lysine isopeptide (Lys-Gly) (interchain with G-Cter in SUMO2)" evidence="11">
    <location>
        <position position="147"/>
    </location>
</feature>
<keyword evidence="6 10" id="KW-0067">ATP-binding</keyword>
<evidence type="ECO:0000256" key="14">
    <source>
        <dbReference type="RuleBase" id="RU367134"/>
    </source>
</evidence>
<comment type="catalytic activity">
    <reaction evidence="7 14">
        <text>L-threonyl-[protein] + ATP = O-phospho-L-threonyl-[protein] + ADP + H(+)</text>
        <dbReference type="Rhea" id="RHEA:46608"/>
        <dbReference type="Rhea" id="RHEA-COMP:11060"/>
        <dbReference type="Rhea" id="RHEA-COMP:11605"/>
        <dbReference type="ChEBI" id="CHEBI:15378"/>
        <dbReference type="ChEBI" id="CHEBI:30013"/>
        <dbReference type="ChEBI" id="CHEBI:30616"/>
        <dbReference type="ChEBI" id="CHEBI:61977"/>
        <dbReference type="ChEBI" id="CHEBI:456216"/>
        <dbReference type="EC" id="2.7.11.1"/>
    </reaction>
</comment>
<evidence type="ECO:0000256" key="6">
    <source>
        <dbReference type="ARBA" id="ARBA00022840"/>
    </source>
</evidence>
<dbReference type="GO" id="GO:0004674">
    <property type="term" value="F:protein serine/threonine kinase activity"/>
    <property type="evidence" value="ECO:0007669"/>
    <property type="project" value="UniProtKB-KW"/>
</dbReference>
<evidence type="ECO:0000256" key="12">
    <source>
        <dbReference type="PROSITE-ProRule" id="PRU10141"/>
    </source>
</evidence>
<dbReference type="InterPro" id="IPR017441">
    <property type="entry name" value="Protein_kinase_ATP_BS"/>
</dbReference>
<evidence type="ECO:0000256" key="8">
    <source>
        <dbReference type="ARBA" id="ARBA00048679"/>
    </source>
</evidence>
<dbReference type="EMBL" id="JBFDAA010000003">
    <property type="protein sequence ID" value="KAL1138460.1"/>
    <property type="molecule type" value="Genomic_DNA"/>
</dbReference>
<feature type="binding site" evidence="10">
    <location>
        <begin position="149"/>
        <end position="150"/>
    </location>
    <ligand>
        <name>ATP</name>
        <dbReference type="ChEBI" id="CHEBI:30616"/>
    </ligand>
</feature>
<feature type="binding site" evidence="10">
    <location>
        <position position="30"/>
    </location>
    <ligand>
        <name>ATP</name>
        <dbReference type="ChEBI" id="CHEBI:30616"/>
    </ligand>
</feature>
<keyword evidence="4 10" id="KW-0547">Nucleotide-binding</keyword>
<evidence type="ECO:0000256" key="2">
    <source>
        <dbReference type="ARBA" id="ARBA00022527"/>
    </source>
</evidence>
<feature type="domain" description="Protein kinase" evidence="15">
    <location>
        <begin position="20"/>
        <end position="273"/>
    </location>
</feature>
<dbReference type="InterPro" id="IPR011009">
    <property type="entry name" value="Kinase-like_dom_sf"/>
</dbReference>
<dbReference type="FunFam" id="3.30.200.20:FF:000042">
    <property type="entry name" value="Aurora kinase A"/>
    <property type="match status" value="1"/>
</dbReference>
<accession>A0ABD0YRG2</accession>
<evidence type="ECO:0000256" key="3">
    <source>
        <dbReference type="ARBA" id="ARBA00022679"/>
    </source>
</evidence>
<keyword evidence="2 13" id="KW-0723">Serine/threonine-protein kinase</keyword>
<sequence>MEHHIQVRNGNPYNWSINDFELGRYLGSGKFGKVNVAVEKSTGFVVALKIINKTLAKREKMCNQVLREIEIQFHLRHPYILPLYTYFHNSENIYLVLEYAGRGELFTLMKQQPHMRFEEQYGAKYLFQVCSAVEFCHRNMVIHRDIKPENILLDIEGNIKLSDFGWSIQVRNNTPVKTLCGTLEYLAPEVIRRQGYSFETDNWSVGVLCYELLVGSTPFHALTEKEVLRRIVKADIEFPDHVSVDARDFILSLVRLKPQDRLPLALAKTHFWIINNAD</sequence>
<evidence type="ECO:0000259" key="15">
    <source>
        <dbReference type="PROSITE" id="PS50011"/>
    </source>
</evidence>
<comment type="caution">
    <text evidence="16">The sequence shown here is derived from an EMBL/GenBank/DDBJ whole genome shotgun (WGS) entry which is preliminary data.</text>
</comment>
<evidence type="ECO:0000256" key="9">
    <source>
        <dbReference type="PIRSR" id="PIRSR630616-1"/>
    </source>
</evidence>
<gene>
    <name evidence="16" type="ORF">AAG570_008524</name>
</gene>
<evidence type="ECO:0000313" key="17">
    <source>
        <dbReference type="Proteomes" id="UP001558652"/>
    </source>
</evidence>
<dbReference type="CDD" id="cd14007">
    <property type="entry name" value="STKc_Aurora"/>
    <property type="match status" value="1"/>
</dbReference>
<dbReference type="PROSITE" id="PS00107">
    <property type="entry name" value="PROTEIN_KINASE_ATP"/>
    <property type="match status" value="1"/>
</dbReference>
<dbReference type="GO" id="GO:0030261">
    <property type="term" value="P:chromosome condensation"/>
    <property type="evidence" value="ECO:0007669"/>
    <property type="project" value="UniProtKB-ARBA"/>
</dbReference>
<reference evidence="16 17" key="1">
    <citation type="submission" date="2024-07" db="EMBL/GenBank/DDBJ databases">
        <title>Chromosome-level genome assembly of the water stick insect Ranatra chinensis (Heteroptera: Nepidae).</title>
        <authorList>
            <person name="Liu X."/>
        </authorList>
    </citation>
    <scope>NUCLEOTIDE SEQUENCE [LARGE SCALE GENOMIC DNA]</scope>
    <source>
        <strain evidence="16">Cailab_2021Rc</strain>
        <tissue evidence="16">Muscle</tissue>
    </source>
</reference>
<dbReference type="GO" id="GO:0000070">
    <property type="term" value="P:mitotic sister chromatid segregation"/>
    <property type="evidence" value="ECO:0007669"/>
    <property type="project" value="UniProtKB-ARBA"/>
</dbReference>
<dbReference type="Pfam" id="PF00069">
    <property type="entry name" value="Pkinase"/>
    <property type="match status" value="1"/>
</dbReference>
<protein>
    <recommendedName>
        <fullName evidence="14">Aurora kinase</fullName>
        <ecNumber evidence="14">2.7.11.1</ecNumber>
    </recommendedName>
</protein>
<evidence type="ECO:0000256" key="1">
    <source>
        <dbReference type="ARBA" id="ARBA00004214"/>
    </source>
</evidence>
<dbReference type="FunFam" id="1.10.510.10:FF:000235">
    <property type="entry name" value="Serine/threonine-protein kinase ark1"/>
    <property type="match status" value="1"/>
</dbReference>
<comment type="catalytic activity">
    <reaction evidence="8 14">
        <text>L-seryl-[protein] + ATP = O-phospho-L-seryl-[protein] + ADP + H(+)</text>
        <dbReference type="Rhea" id="RHEA:17989"/>
        <dbReference type="Rhea" id="RHEA-COMP:9863"/>
        <dbReference type="Rhea" id="RHEA-COMP:11604"/>
        <dbReference type="ChEBI" id="CHEBI:15378"/>
        <dbReference type="ChEBI" id="CHEBI:29999"/>
        <dbReference type="ChEBI" id="CHEBI:30616"/>
        <dbReference type="ChEBI" id="CHEBI:83421"/>
        <dbReference type="ChEBI" id="CHEBI:456216"/>
        <dbReference type="EC" id="2.7.11.1"/>
    </reaction>
</comment>
<dbReference type="GO" id="GO:0006325">
    <property type="term" value="P:chromatin organization"/>
    <property type="evidence" value="ECO:0007669"/>
    <property type="project" value="UniProtKB-ARBA"/>
</dbReference>
<feature type="binding site" evidence="10">
    <location>
        <begin position="98"/>
        <end position="100"/>
    </location>
    <ligand>
        <name>ATP</name>
        <dbReference type="ChEBI" id="CHEBI:30616"/>
    </ligand>
</feature>
<dbReference type="PROSITE" id="PS50011">
    <property type="entry name" value="PROTEIN_KINASE_DOM"/>
    <property type="match status" value="1"/>
</dbReference>
<dbReference type="PROSITE" id="PS00108">
    <property type="entry name" value="PROTEIN_KINASE_ST"/>
    <property type="match status" value="1"/>
</dbReference>
<dbReference type="GO" id="GO:0030496">
    <property type="term" value="C:midbody"/>
    <property type="evidence" value="ECO:0007669"/>
    <property type="project" value="UniProtKB-SubCell"/>
</dbReference>
<comment type="subcellular location">
    <subcellularLocation>
        <location evidence="1">Midbody</location>
    </subcellularLocation>
</comment>
<evidence type="ECO:0000256" key="7">
    <source>
        <dbReference type="ARBA" id="ARBA00047899"/>
    </source>
</evidence>
<keyword evidence="17" id="KW-1185">Reference proteome</keyword>
<dbReference type="GO" id="GO:0005524">
    <property type="term" value="F:ATP binding"/>
    <property type="evidence" value="ECO:0007669"/>
    <property type="project" value="UniProtKB-UniRule"/>
</dbReference>
<dbReference type="SMART" id="SM00220">
    <property type="entry name" value="S_TKc"/>
    <property type="match status" value="1"/>
</dbReference>
<name>A0ABD0YRG2_9HEMI</name>
<dbReference type="GO" id="GO:0032506">
    <property type="term" value="P:cytokinetic process"/>
    <property type="evidence" value="ECO:0007669"/>
    <property type="project" value="UniProtKB-ARBA"/>
</dbReference>
<dbReference type="Proteomes" id="UP001558652">
    <property type="component" value="Unassembled WGS sequence"/>
</dbReference>
<dbReference type="AlphaFoldDB" id="A0ABD0YRG2"/>
<dbReference type="SUPFAM" id="SSF56112">
    <property type="entry name" value="Protein kinase-like (PK-like)"/>
    <property type="match status" value="1"/>
</dbReference>
<dbReference type="InterPro" id="IPR030616">
    <property type="entry name" value="Aur-like"/>
</dbReference>
<evidence type="ECO:0000256" key="13">
    <source>
        <dbReference type="RuleBase" id="RU000304"/>
    </source>
</evidence>
<evidence type="ECO:0000256" key="11">
    <source>
        <dbReference type="PIRSR" id="PIRSR630616-3"/>
    </source>
</evidence>
<dbReference type="EC" id="2.7.11.1" evidence="14"/>
<proteinExistence type="inferred from homology"/>
<dbReference type="PANTHER" id="PTHR24350">
    <property type="entry name" value="SERINE/THREONINE-PROTEIN KINASE IAL-RELATED"/>
    <property type="match status" value="1"/>
</dbReference>
<dbReference type="Gene3D" id="3.30.200.20">
    <property type="entry name" value="Phosphorylase Kinase, domain 1"/>
    <property type="match status" value="1"/>
</dbReference>
<dbReference type="InterPro" id="IPR008271">
    <property type="entry name" value="Ser/Thr_kinase_AS"/>
</dbReference>
<feature type="binding site" evidence="10 12">
    <location>
        <position position="49"/>
    </location>
    <ligand>
        <name>ATP</name>
        <dbReference type="ChEBI" id="CHEBI:30616"/>
    </ligand>
</feature>
<evidence type="ECO:0000313" key="16">
    <source>
        <dbReference type="EMBL" id="KAL1138460.1"/>
    </source>
</evidence>
<organism evidence="16 17">
    <name type="scientific">Ranatra chinensis</name>
    <dbReference type="NCBI Taxonomy" id="642074"/>
    <lineage>
        <taxon>Eukaryota</taxon>
        <taxon>Metazoa</taxon>
        <taxon>Ecdysozoa</taxon>
        <taxon>Arthropoda</taxon>
        <taxon>Hexapoda</taxon>
        <taxon>Insecta</taxon>
        <taxon>Pterygota</taxon>
        <taxon>Neoptera</taxon>
        <taxon>Paraneoptera</taxon>
        <taxon>Hemiptera</taxon>
        <taxon>Heteroptera</taxon>
        <taxon>Panheteroptera</taxon>
        <taxon>Nepomorpha</taxon>
        <taxon>Nepidae</taxon>
        <taxon>Ranatrinae</taxon>
        <taxon>Ranatra</taxon>
    </lineage>
</organism>
<feature type="binding site" evidence="10">
    <location>
        <position position="163"/>
    </location>
    <ligand>
        <name>ATP</name>
        <dbReference type="ChEBI" id="CHEBI:30616"/>
    </ligand>
</feature>
<evidence type="ECO:0000256" key="10">
    <source>
        <dbReference type="PIRSR" id="PIRSR630616-2"/>
    </source>
</evidence>
<keyword evidence="5 14" id="KW-0418">Kinase</keyword>
<evidence type="ECO:0000256" key="5">
    <source>
        <dbReference type="ARBA" id="ARBA00022777"/>
    </source>
</evidence>